<dbReference type="InterPro" id="IPR001789">
    <property type="entry name" value="Sig_transdc_resp-reg_receiver"/>
</dbReference>
<evidence type="ECO:0000259" key="4">
    <source>
        <dbReference type="PROSITE" id="PS50110"/>
    </source>
</evidence>
<dbReference type="Proteomes" id="UP000315439">
    <property type="component" value="Unassembled WGS sequence"/>
</dbReference>
<feature type="modified residue" description="4-aspartylphosphate" evidence="3">
    <location>
        <position position="54"/>
    </location>
</feature>
<name>A0A545TWA2_9GAMM</name>
<dbReference type="GO" id="GO:0000160">
    <property type="term" value="P:phosphorelay signal transduction system"/>
    <property type="evidence" value="ECO:0007669"/>
    <property type="project" value="UniProtKB-KW"/>
</dbReference>
<dbReference type="OrthoDB" id="9800897at2"/>
<comment type="caution">
    <text evidence="5">The sequence shown here is derived from an EMBL/GenBank/DDBJ whole genome shotgun (WGS) entry which is preliminary data.</text>
</comment>
<gene>
    <name evidence="5" type="ORF">FLL46_25370</name>
</gene>
<feature type="domain" description="Response regulatory" evidence="4">
    <location>
        <begin position="2"/>
        <end position="120"/>
    </location>
</feature>
<dbReference type="EMBL" id="VIKS01000016">
    <property type="protein sequence ID" value="TQV81484.1"/>
    <property type="molecule type" value="Genomic_DNA"/>
</dbReference>
<dbReference type="RefSeq" id="WP_142935013.1">
    <property type="nucleotide sequence ID" value="NZ_ML660172.1"/>
</dbReference>
<proteinExistence type="predicted"/>
<reference evidence="5 6" key="1">
    <citation type="submission" date="2019-07" db="EMBL/GenBank/DDBJ databases">
        <title>Draft genome for Aliikangiella sp. M105.</title>
        <authorList>
            <person name="Wang G."/>
        </authorList>
    </citation>
    <scope>NUCLEOTIDE SEQUENCE [LARGE SCALE GENOMIC DNA]</scope>
    <source>
        <strain evidence="5 6">M105</strain>
    </source>
</reference>
<dbReference type="SUPFAM" id="SSF52172">
    <property type="entry name" value="CheY-like"/>
    <property type="match status" value="1"/>
</dbReference>
<sequence length="122" mass="13545">MHLLVADDNEINLRVACAYLKALGIPAESIHTASNGREATELCDQQDFDLIFMDIQMPEVDGIEATRQILKNKEIKPAIVALTANTSEEAEREYRKAGMQMVLHKPVNKSAFMSALKLAQTT</sequence>
<evidence type="ECO:0000313" key="5">
    <source>
        <dbReference type="EMBL" id="TQV81484.1"/>
    </source>
</evidence>
<dbReference type="InterPro" id="IPR011006">
    <property type="entry name" value="CheY-like_superfamily"/>
</dbReference>
<dbReference type="Gene3D" id="3.40.50.2300">
    <property type="match status" value="1"/>
</dbReference>
<dbReference type="CDD" id="cd17546">
    <property type="entry name" value="REC_hyHK_CKI1_RcsC-like"/>
    <property type="match status" value="1"/>
</dbReference>
<dbReference type="PROSITE" id="PS50110">
    <property type="entry name" value="RESPONSE_REGULATORY"/>
    <property type="match status" value="1"/>
</dbReference>
<evidence type="ECO:0000256" key="1">
    <source>
        <dbReference type="ARBA" id="ARBA00022553"/>
    </source>
</evidence>
<accession>A0A545TWA2</accession>
<dbReference type="PANTHER" id="PTHR45339">
    <property type="entry name" value="HYBRID SIGNAL TRANSDUCTION HISTIDINE KINASE J"/>
    <property type="match status" value="1"/>
</dbReference>
<dbReference type="PANTHER" id="PTHR45339:SF1">
    <property type="entry name" value="HYBRID SIGNAL TRANSDUCTION HISTIDINE KINASE J"/>
    <property type="match status" value="1"/>
</dbReference>
<dbReference type="SMART" id="SM00448">
    <property type="entry name" value="REC"/>
    <property type="match status" value="1"/>
</dbReference>
<evidence type="ECO:0000256" key="3">
    <source>
        <dbReference type="PROSITE-ProRule" id="PRU00169"/>
    </source>
</evidence>
<dbReference type="AlphaFoldDB" id="A0A545TWA2"/>
<keyword evidence="1 3" id="KW-0597">Phosphoprotein</keyword>
<keyword evidence="2" id="KW-0902">Two-component regulatory system</keyword>
<evidence type="ECO:0000313" key="6">
    <source>
        <dbReference type="Proteomes" id="UP000315439"/>
    </source>
</evidence>
<keyword evidence="6" id="KW-1185">Reference proteome</keyword>
<dbReference type="Pfam" id="PF00072">
    <property type="entry name" value="Response_reg"/>
    <property type="match status" value="1"/>
</dbReference>
<organism evidence="5 6">
    <name type="scientific">Aliikangiella coralliicola</name>
    <dbReference type="NCBI Taxonomy" id="2592383"/>
    <lineage>
        <taxon>Bacteria</taxon>
        <taxon>Pseudomonadati</taxon>
        <taxon>Pseudomonadota</taxon>
        <taxon>Gammaproteobacteria</taxon>
        <taxon>Oceanospirillales</taxon>
        <taxon>Pleioneaceae</taxon>
        <taxon>Aliikangiella</taxon>
    </lineage>
</organism>
<evidence type="ECO:0000256" key="2">
    <source>
        <dbReference type="ARBA" id="ARBA00023012"/>
    </source>
</evidence>
<protein>
    <submittedName>
        <fullName evidence="5">Response regulator</fullName>
    </submittedName>
</protein>